<proteinExistence type="predicted"/>
<dbReference type="Proteomes" id="UP001497392">
    <property type="component" value="Unassembled WGS sequence"/>
</dbReference>
<gene>
    <name evidence="2" type="primary">g1227</name>
    <name evidence="2" type="ORF">VP750_LOCUS1061</name>
</gene>
<feature type="compositionally biased region" description="Low complexity" evidence="1">
    <location>
        <begin position="538"/>
        <end position="559"/>
    </location>
</feature>
<reference evidence="2 3" key="1">
    <citation type="submission" date="2024-06" db="EMBL/GenBank/DDBJ databases">
        <authorList>
            <person name="Kraege A."/>
            <person name="Thomma B."/>
        </authorList>
    </citation>
    <scope>NUCLEOTIDE SEQUENCE [LARGE SCALE GENOMIC DNA]</scope>
</reference>
<comment type="caution">
    <text evidence="2">The sequence shown here is derived from an EMBL/GenBank/DDBJ whole genome shotgun (WGS) entry which is preliminary data.</text>
</comment>
<keyword evidence="3" id="KW-1185">Reference proteome</keyword>
<dbReference type="EMBL" id="CAXHTA020000002">
    <property type="protein sequence ID" value="CAL5219402.1"/>
    <property type="molecule type" value="Genomic_DNA"/>
</dbReference>
<feature type="compositionally biased region" description="Basic and acidic residues" evidence="1">
    <location>
        <begin position="256"/>
        <end position="266"/>
    </location>
</feature>
<evidence type="ECO:0000313" key="3">
    <source>
        <dbReference type="Proteomes" id="UP001497392"/>
    </source>
</evidence>
<accession>A0ABP1FPD0</accession>
<dbReference type="PANTHER" id="PTHR23172:SF19">
    <property type="entry name" value="J DOMAIN-CONTAINING PROTEIN"/>
    <property type="match status" value="1"/>
</dbReference>
<feature type="region of interest" description="Disordered" evidence="1">
    <location>
        <begin position="360"/>
        <end position="611"/>
    </location>
</feature>
<feature type="compositionally biased region" description="Low complexity" evidence="1">
    <location>
        <begin position="464"/>
        <end position="475"/>
    </location>
</feature>
<dbReference type="PANTHER" id="PTHR23172">
    <property type="entry name" value="AUXILIN/CYCLIN G-ASSOCIATED KINASE-RELATED"/>
    <property type="match status" value="1"/>
</dbReference>
<sequence length="784" mass="83366">MKKAVEPSTRPASMPKTVSPPEESSIGAPDQLDDIFGMTQGQHQPVSAAPAHDDLLGAFQDSSLGSPSERFGTPLSSPHPVVSAQQPSDDLLGGFEGSLGVEDHSIAAAAPEIGGHSRAPQQASMGLEDDLDIFATPAAPSVTKALGTGMQRRSSSQDVDRTAPQTDSSAATPPRRPQSAGSQVGVERVAPRAAAQPPRPSPMQKSSAALAQVFDEAAREPPSASSNGHITSAARDPERTSRPAPSHRQHQASTTSKEELKDNAKEWLDKGQKWLMGAGKKLAAAAKEAQSTIQTRIEDMEVFKHSQGKGQMWSPSDDDHVPEYYRQWAATIARLGHDEQMRTLAQMSEDDRLIVQRLMDRSSVRQPGSTDLDRPEAKAGSASERTTKPPTRESSGEWQQNSAAPSQQYTRASSSGNLQARQQGSPAVRAAARRSSSYNLGDAKVESSAASSAGVAPQHSFDTAAEPAHPVAHPAPAKDIETHHPEADLLGFSTGADEVAPAPATKAVHASSQPSSAKSRKAGVLPPEEDLLNLSGEAPSKPQAAAPLAAHAPKASAPAADDDDDLLGGFSQAPAAASAQKQQPRSGPPQSTADADIEAMFGGQPASQHRAGGSMIDFGDEAPLEAAHVFADPGDLDVEGEPEIRRQLRARRLAEKQAQMRAALAEKVARDVQESAEKERKVELREEYKQCMAAWRQGKDGNIRALLATLDTVLWEESGWKKPSMTDLVDPKRVKRAYMMANLVVHPDKVKQKGGTVEQIVVADIAFDTLKSAWSKFESGELRG</sequence>
<evidence type="ECO:0000256" key="1">
    <source>
        <dbReference type="SAM" id="MobiDB-lite"/>
    </source>
</evidence>
<dbReference type="Gene3D" id="1.10.287.110">
    <property type="entry name" value="DnaJ domain"/>
    <property type="match status" value="1"/>
</dbReference>
<feature type="compositionally biased region" description="Basic and acidic residues" evidence="1">
    <location>
        <begin position="385"/>
        <end position="395"/>
    </location>
</feature>
<feature type="compositionally biased region" description="Basic and acidic residues" evidence="1">
    <location>
        <begin position="476"/>
        <end position="487"/>
    </location>
</feature>
<feature type="region of interest" description="Disordered" evidence="1">
    <location>
        <begin position="1"/>
        <end position="266"/>
    </location>
</feature>
<dbReference type="InterPro" id="IPR036869">
    <property type="entry name" value="J_dom_sf"/>
</dbReference>
<feature type="compositionally biased region" description="Polar residues" evidence="1">
    <location>
        <begin position="151"/>
        <end position="171"/>
    </location>
</feature>
<evidence type="ECO:0000313" key="2">
    <source>
        <dbReference type="EMBL" id="CAL5219402.1"/>
    </source>
</evidence>
<feature type="compositionally biased region" description="Low complexity" evidence="1">
    <location>
        <begin position="571"/>
        <end position="584"/>
    </location>
</feature>
<protein>
    <submittedName>
        <fullName evidence="2">G1227 protein</fullName>
    </submittedName>
</protein>
<feature type="compositionally biased region" description="Polar residues" evidence="1">
    <location>
        <begin position="396"/>
        <end position="425"/>
    </location>
</feature>
<name>A0ABP1FPD0_9CHLO</name>
<dbReference type="SUPFAM" id="SSF46565">
    <property type="entry name" value="Chaperone J-domain"/>
    <property type="match status" value="1"/>
</dbReference>
<organism evidence="2 3">
    <name type="scientific">Coccomyxa viridis</name>
    <dbReference type="NCBI Taxonomy" id="1274662"/>
    <lineage>
        <taxon>Eukaryota</taxon>
        <taxon>Viridiplantae</taxon>
        <taxon>Chlorophyta</taxon>
        <taxon>core chlorophytes</taxon>
        <taxon>Trebouxiophyceae</taxon>
        <taxon>Trebouxiophyceae incertae sedis</taxon>
        <taxon>Coccomyxaceae</taxon>
        <taxon>Coccomyxa</taxon>
    </lineage>
</organism>